<sequence>MAQVIIPPMGLEVDYHNENKPNSTPKLSLSKLQPKPSESIQMLTPPLHQSLSIPFQWEVAPGKARPTDAASTCTSMPSKVAAARRLDLPPRLILNDDSKNISIMSSPKMVLDGPYVGRSLSLACTFSFRKGVEDGGRLKKGKGGARNFGSGRWGSFKEEGKLSLSDAFKNEKNLKRFKRRSFFNLSRMNSNTWVSSNSINLYLYKETHRLE</sequence>
<name>A0A2Z7AE56_9LAMI</name>
<proteinExistence type="predicted"/>
<keyword evidence="3" id="KW-1185">Reference proteome</keyword>
<dbReference type="Proteomes" id="UP000250235">
    <property type="component" value="Unassembled WGS sequence"/>
</dbReference>
<feature type="compositionally biased region" description="Polar residues" evidence="1">
    <location>
        <begin position="20"/>
        <end position="35"/>
    </location>
</feature>
<dbReference type="OrthoDB" id="1934555at2759"/>
<organism evidence="2 3">
    <name type="scientific">Dorcoceras hygrometricum</name>
    <dbReference type="NCBI Taxonomy" id="472368"/>
    <lineage>
        <taxon>Eukaryota</taxon>
        <taxon>Viridiplantae</taxon>
        <taxon>Streptophyta</taxon>
        <taxon>Embryophyta</taxon>
        <taxon>Tracheophyta</taxon>
        <taxon>Spermatophyta</taxon>
        <taxon>Magnoliopsida</taxon>
        <taxon>eudicotyledons</taxon>
        <taxon>Gunneridae</taxon>
        <taxon>Pentapetalae</taxon>
        <taxon>asterids</taxon>
        <taxon>lamiids</taxon>
        <taxon>Lamiales</taxon>
        <taxon>Gesneriaceae</taxon>
        <taxon>Didymocarpoideae</taxon>
        <taxon>Trichosporeae</taxon>
        <taxon>Loxocarpinae</taxon>
        <taxon>Dorcoceras</taxon>
    </lineage>
</organism>
<dbReference type="EMBL" id="KV018450">
    <property type="protein sequence ID" value="KZV17202.1"/>
    <property type="molecule type" value="Genomic_DNA"/>
</dbReference>
<dbReference type="PANTHER" id="PTHR34371">
    <property type="entry name" value="OS01G0551000 PROTEIN"/>
    <property type="match status" value="1"/>
</dbReference>
<evidence type="ECO:0000313" key="3">
    <source>
        <dbReference type="Proteomes" id="UP000250235"/>
    </source>
</evidence>
<dbReference type="AlphaFoldDB" id="A0A2Z7AE56"/>
<reference evidence="2 3" key="1">
    <citation type="journal article" date="2015" name="Proc. Natl. Acad. Sci. U.S.A.">
        <title>The resurrection genome of Boea hygrometrica: A blueprint for survival of dehydration.</title>
        <authorList>
            <person name="Xiao L."/>
            <person name="Yang G."/>
            <person name="Zhang L."/>
            <person name="Yang X."/>
            <person name="Zhao S."/>
            <person name="Ji Z."/>
            <person name="Zhou Q."/>
            <person name="Hu M."/>
            <person name="Wang Y."/>
            <person name="Chen M."/>
            <person name="Xu Y."/>
            <person name="Jin H."/>
            <person name="Xiao X."/>
            <person name="Hu G."/>
            <person name="Bao F."/>
            <person name="Hu Y."/>
            <person name="Wan P."/>
            <person name="Li L."/>
            <person name="Deng X."/>
            <person name="Kuang T."/>
            <person name="Xiang C."/>
            <person name="Zhu J.K."/>
            <person name="Oliver M.J."/>
            <person name="He Y."/>
        </authorList>
    </citation>
    <scope>NUCLEOTIDE SEQUENCE [LARGE SCALE GENOMIC DNA]</scope>
    <source>
        <strain evidence="3">cv. XS01</strain>
    </source>
</reference>
<feature type="region of interest" description="Disordered" evidence="1">
    <location>
        <begin position="13"/>
        <end position="35"/>
    </location>
</feature>
<evidence type="ECO:0000313" key="2">
    <source>
        <dbReference type="EMBL" id="KZV17202.1"/>
    </source>
</evidence>
<gene>
    <name evidence="2" type="ORF">F511_04003</name>
</gene>
<protein>
    <submittedName>
        <fullName evidence="2">Uncharacterized protein</fullName>
    </submittedName>
</protein>
<accession>A0A2Z7AE56</accession>
<evidence type="ECO:0000256" key="1">
    <source>
        <dbReference type="SAM" id="MobiDB-lite"/>
    </source>
</evidence>
<dbReference type="PANTHER" id="PTHR34371:SF6">
    <property type="entry name" value="MEMBRANE-ASSOCIATED KINASE REGULATOR 6"/>
    <property type="match status" value="1"/>
</dbReference>